<organism evidence="3 4">
    <name type="scientific">Gonapodya prolifera (strain JEL478)</name>
    <name type="common">Monoblepharis prolifera</name>
    <dbReference type="NCBI Taxonomy" id="1344416"/>
    <lineage>
        <taxon>Eukaryota</taxon>
        <taxon>Fungi</taxon>
        <taxon>Fungi incertae sedis</taxon>
        <taxon>Chytridiomycota</taxon>
        <taxon>Chytridiomycota incertae sedis</taxon>
        <taxon>Monoblepharidomycetes</taxon>
        <taxon>Monoblepharidales</taxon>
        <taxon>Gonapodyaceae</taxon>
        <taxon>Gonapodya</taxon>
    </lineage>
</organism>
<dbReference type="Proteomes" id="UP000070544">
    <property type="component" value="Unassembled WGS sequence"/>
</dbReference>
<feature type="compositionally biased region" description="Gly residues" evidence="2">
    <location>
        <begin position="597"/>
        <end position="613"/>
    </location>
</feature>
<feature type="compositionally biased region" description="Basic residues" evidence="2">
    <location>
        <begin position="1"/>
        <end position="11"/>
    </location>
</feature>
<feature type="compositionally biased region" description="Pro residues" evidence="2">
    <location>
        <begin position="947"/>
        <end position="956"/>
    </location>
</feature>
<feature type="compositionally biased region" description="Basic and acidic residues" evidence="2">
    <location>
        <begin position="781"/>
        <end position="793"/>
    </location>
</feature>
<feature type="compositionally biased region" description="Polar residues" evidence="2">
    <location>
        <begin position="635"/>
        <end position="645"/>
    </location>
</feature>
<feature type="compositionally biased region" description="Polar residues" evidence="2">
    <location>
        <begin position="240"/>
        <end position="258"/>
    </location>
</feature>
<feature type="compositionally biased region" description="Basic residues" evidence="2">
    <location>
        <begin position="794"/>
        <end position="811"/>
    </location>
</feature>
<feature type="region of interest" description="Disordered" evidence="2">
    <location>
        <begin position="392"/>
        <end position="492"/>
    </location>
</feature>
<keyword evidence="1" id="KW-0945">Host-virus interaction</keyword>
<sequence>MSEHHIGRKAVRTVEQESDGGVLSSPESVASPGWNALPTPAALSPIFAYHSLAAHPSISASPRESHPTLALHSPIPHHSTTCLPPRSSSPLLPSDSSTLFPASISEISLDHFRNTQLEGFARASIPNLMSNNKPPLPDNFPLNPYASAAPPSVLHRAVFHPELAPDHLATFLPAASPVLDLGSAPDTILGAAERVAAQSIPIQKVSVSVDTALDRRPSIMTGSPAGPNDVVDSAVDVASTPTKDGSSPSQEIGNTPNLPTTPPVKDFSGSNDTMHDAQPNGIHTPTNGVLTPPDQSSPSRSIAYSDDFNSLSPSPRAKESPSTPVLTHLAKPIVWSARTNGAALLDKEELRSEPCENGAAGHEFRGWNSVPRVRAMGNGVIHVHGHGGDFENDYTSRVMPSFPPPPSHPVPIPSPPHHPALPLQPATTVKSGHTTPSVTPPGTPSGPPSPANSSRPTPVRPIANPRGPWRRHATDGAIDSGGAASRAWRDGPRDGWVAEDIVDADGDEGSSESGSPEAMDIDAVGDDGGASRESGYTSLGAGWQEMEEMGPGSRSRWTGLGIDGVEVEQDEEYGGEGNISRAFASVTDIRRPPRGDWGSGRVGRYGDMGGGSSGEEEGRSSFGQGYRGGRPGGSTVWNGWRSQRSPPLVAGSGGGDVERVLTRKKDGTNMDAAELQRLLREHGAEERKKREVDELKEKIMKAVVARGVIGTGTKEDQAKASKFEEALERKRRREEKKKEREGVIVSGGTAQAGTSAVPGRQTGPVEPTPTTKGDEATVTLPEKESHVSGEVKGKKAKGRKKGKKGKKKAKKTGGGAGGVAGKEPYGEDDGDDDEEADEEVKEEEGKVLGGAESSLTLVDGDDAKGTENGNVYAVEDKAHKRDGLVAEEQVEVPDRPSQEKPVQSLPGPSCAEDVSEEEAAGDVGEVAATGPVPVIDRAGGAKSSAPPHAPTPPPTIGVPQAGSSPASSATGGGSGGSGAGRWDDAVEFLAVSPLVPSWAYAGLIDALGAVGWRTASTARTIVDSDRHAYWELPPAFRTKFPDERGWSRSAALLLELHRIPRSAPYSDFPSSQAVLSQITSTLPLGAIPANVPLNHLFGRVNCSTNRYEEDQRYKVVDIMGKVPTRMSAEGKIADRPSALWKGEGVPQMVVVACRTVHGLALLRRLVRPPPPTPAASNLYQDPPTRFELLGLKCADSLRLNQAKVVTPFPVGHPGYSKSLSMLMARLVLDEERSGRMGFAPFVQWVIISLRGFSGPVGAQEVVNAYRAEKGLTSHSVEIVASPTAEAGYDWSATFFRDTELVQDAAMFAKTNVWLPEKMHFVHPMRWAVNGPMYESTVCIIREPHVPMLGKILAELNKGGLVLAGMGLATLGLTEAARLVAAEAEREPALSSKARQSFQAWHSEKQSLVLCLLGTNVVKEVQLVLQMLNQELLSPTLGSAREKRPVSARERLLEGVFSPTSLSAATRCREALFPTGPALVLKSRVVDRGFVQILEPGTIPENDSLSHPNSFTLPPNVAASYVVLPSTSSSYSNSVGSWSAFLSLLLHVEPKSSAVGANQLHLLGVWIGSPTQKQREHFLNRPEDQSSSRKVLVDTALKRGPCLAIAIGSRGRYMPLSERLRDVLLRWDTPVAVPHVARTQQAALDHMAAIFNALTIPAPLCV</sequence>
<dbReference type="PANTHER" id="PTHR13037">
    <property type="entry name" value="FORMIN"/>
    <property type="match status" value="1"/>
</dbReference>
<feature type="region of interest" description="Disordered" evidence="2">
    <location>
        <begin position="58"/>
        <end position="94"/>
    </location>
</feature>
<evidence type="ECO:0000256" key="1">
    <source>
        <dbReference type="ARBA" id="ARBA00022581"/>
    </source>
</evidence>
<name>A0A139AYC6_GONPJ</name>
<feature type="region of interest" description="Disordered" evidence="2">
    <location>
        <begin position="1"/>
        <end position="31"/>
    </location>
</feature>
<dbReference type="EMBL" id="KQ965732">
    <property type="protein sequence ID" value="KXS21704.1"/>
    <property type="molecule type" value="Genomic_DNA"/>
</dbReference>
<feature type="compositionally biased region" description="Gly residues" evidence="2">
    <location>
        <begin position="970"/>
        <end position="979"/>
    </location>
</feature>
<accession>A0A139AYC6</accession>
<feature type="compositionally biased region" description="Basic and acidic residues" evidence="2">
    <location>
        <begin position="713"/>
        <end position="728"/>
    </location>
</feature>
<feature type="region of interest" description="Disordered" evidence="2">
    <location>
        <begin position="237"/>
        <end position="325"/>
    </location>
</feature>
<reference evidence="3 4" key="1">
    <citation type="journal article" date="2015" name="Genome Biol. Evol.">
        <title>Phylogenomic analyses indicate that early fungi evolved digesting cell walls of algal ancestors of land plants.</title>
        <authorList>
            <person name="Chang Y."/>
            <person name="Wang S."/>
            <person name="Sekimoto S."/>
            <person name="Aerts A.L."/>
            <person name="Choi C."/>
            <person name="Clum A."/>
            <person name="LaButti K.M."/>
            <person name="Lindquist E.A."/>
            <person name="Yee Ngan C."/>
            <person name="Ohm R.A."/>
            <person name="Salamov A.A."/>
            <person name="Grigoriev I.V."/>
            <person name="Spatafora J.W."/>
            <person name="Berbee M.L."/>
        </authorList>
    </citation>
    <scope>NUCLEOTIDE SEQUENCE [LARGE SCALE GENOMIC DNA]</scope>
    <source>
        <strain evidence="3 4">JEL478</strain>
    </source>
</reference>
<feature type="compositionally biased region" description="Pro residues" evidence="2">
    <location>
        <begin position="438"/>
        <end position="450"/>
    </location>
</feature>
<feature type="compositionally biased region" description="Low complexity" evidence="2">
    <location>
        <begin position="79"/>
        <end position="94"/>
    </location>
</feature>
<feature type="compositionally biased region" description="Basic and acidic residues" evidence="2">
    <location>
        <begin position="874"/>
        <end position="884"/>
    </location>
</feature>
<feature type="region of interest" description="Disordered" evidence="2">
    <location>
        <begin position="706"/>
        <end position="979"/>
    </location>
</feature>
<feature type="region of interest" description="Disordered" evidence="2">
    <location>
        <begin position="590"/>
        <end position="657"/>
    </location>
</feature>
<feature type="compositionally biased region" description="Pro residues" evidence="2">
    <location>
        <begin position="401"/>
        <end position="419"/>
    </location>
</feature>
<feature type="compositionally biased region" description="Acidic residues" evidence="2">
    <location>
        <begin position="826"/>
        <end position="842"/>
    </location>
</feature>
<gene>
    <name evidence="3" type="ORF">M427DRAFT_65676</name>
</gene>
<evidence type="ECO:0000313" key="3">
    <source>
        <dbReference type="EMBL" id="KXS21704.1"/>
    </source>
</evidence>
<dbReference type="PANTHER" id="PTHR13037:SF24">
    <property type="entry name" value="POLYCOMB PROTEIN PCL-RELATED"/>
    <property type="match status" value="1"/>
</dbReference>
<evidence type="ECO:0000256" key="2">
    <source>
        <dbReference type="SAM" id="MobiDB-lite"/>
    </source>
</evidence>
<protein>
    <submittedName>
        <fullName evidence="3">Uncharacterized protein</fullName>
    </submittedName>
</protein>
<evidence type="ECO:0000313" key="4">
    <source>
        <dbReference type="Proteomes" id="UP000070544"/>
    </source>
</evidence>
<keyword evidence="4" id="KW-1185">Reference proteome</keyword>
<feature type="compositionally biased region" description="Polar residues" evidence="2">
    <location>
        <begin position="281"/>
        <end position="313"/>
    </location>
</feature>
<proteinExistence type="predicted"/>
<feature type="compositionally biased region" description="Low complexity" evidence="2">
    <location>
        <begin position="420"/>
        <end position="437"/>
    </location>
</feature>